<reference evidence="4 5" key="1">
    <citation type="submission" date="2018-05" db="EMBL/GenBank/DDBJ databases">
        <title>Mucilaginibacter hurinus sp. nov., isolated from briquette warehouse soil.</title>
        <authorList>
            <person name="Choi L."/>
        </authorList>
    </citation>
    <scope>NUCLEOTIDE SEQUENCE [LARGE SCALE GENOMIC DNA]</scope>
    <source>
        <strain evidence="4 5">ZR32</strain>
    </source>
</reference>
<dbReference type="InterPro" id="IPR011765">
    <property type="entry name" value="Pept_M16_N"/>
</dbReference>
<accession>A0A367GQE7</accession>
<evidence type="ECO:0000259" key="2">
    <source>
        <dbReference type="Pfam" id="PF00675"/>
    </source>
</evidence>
<dbReference type="InterPro" id="IPR007863">
    <property type="entry name" value="Peptidase_M16_C"/>
</dbReference>
<gene>
    <name evidence="4" type="ORF">DJ568_10515</name>
</gene>
<dbReference type="SUPFAM" id="SSF63411">
    <property type="entry name" value="LuxS/MPP-like metallohydrolase"/>
    <property type="match status" value="2"/>
</dbReference>
<dbReference type="InterPro" id="IPR050361">
    <property type="entry name" value="MPP/UQCRC_Complex"/>
</dbReference>
<evidence type="ECO:0000256" key="1">
    <source>
        <dbReference type="ARBA" id="ARBA00007261"/>
    </source>
</evidence>
<organism evidence="4 5">
    <name type="scientific">Mucilaginibacter hurinus</name>
    <dbReference type="NCBI Taxonomy" id="2201324"/>
    <lineage>
        <taxon>Bacteria</taxon>
        <taxon>Pseudomonadati</taxon>
        <taxon>Bacteroidota</taxon>
        <taxon>Sphingobacteriia</taxon>
        <taxon>Sphingobacteriales</taxon>
        <taxon>Sphingobacteriaceae</taxon>
        <taxon>Mucilaginibacter</taxon>
    </lineage>
</organism>
<evidence type="ECO:0000313" key="4">
    <source>
        <dbReference type="EMBL" id="RCH54901.1"/>
    </source>
</evidence>
<dbReference type="PANTHER" id="PTHR11851">
    <property type="entry name" value="METALLOPROTEASE"/>
    <property type="match status" value="1"/>
</dbReference>
<protein>
    <submittedName>
        <fullName evidence="4">Insulinase family protein</fullName>
    </submittedName>
</protein>
<sequence>MLDHYVHTLPNGIKILFKYAPFAVTHCCFVLNSGARDEQPQKEGLAHFIEHLLFKETERRSTTQILNRLELVGADLNAYTTKEYTCIHASLLQQHLERAIDLFEDILFHSTFPDDEMDKERGVILDEIASYLDQPEEAIQDDFEELLFKDHPLGNNILGTPASVAALNTHDIKEFIKANYATSEMVFAVFGNYDFKRIIKLAEKYFGGVPANYAKKHRNIPQQNTGTYLSLAKPISQTHCIIGSQAYSSSHQNKNGLLLVNNLLGGMGMSSRLNLEIREKYGIAYTIESNYTPLTDTGIFSVYFGTDAEKADKAAKLVHKELKKLRDNKLGVLQLQQAKQKFIGQIALAEENRMGLIISMAKSLLDFDCIDTLEDVFAKINAVTAEQVLELSNEIFDTNRLMTLVFEPK</sequence>
<dbReference type="EMBL" id="QGDC01000005">
    <property type="protein sequence ID" value="RCH54901.1"/>
    <property type="molecule type" value="Genomic_DNA"/>
</dbReference>
<feature type="domain" description="Peptidase M16 C-terminal" evidence="3">
    <location>
        <begin position="168"/>
        <end position="341"/>
    </location>
</feature>
<comment type="similarity">
    <text evidence="1">Belongs to the peptidase M16 family.</text>
</comment>
<dbReference type="AlphaFoldDB" id="A0A367GQE7"/>
<evidence type="ECO:0000259" key="3">
    <source>
        <dbReference type="Pfam" id="PF05193"/>
    </source>
</evidence>
<dbReference type="Gene3D" id="3.30.830.10">
    <property type="entry name" value="Metalloenzyme, LuxS/M16 peptidase-like"/>
    <property type="match status" value="2"/>
</dbReference>
<keyword evidence="5" id="KW-1185">Reference proteome</keyword>
<dbReference type="PANTHER" id="PTHR11851:SF49">
    <property type="entry name" value="MITOCHONDRIAL-PROCESSING PEPTIDASE SUBUNIT ALPHA"/>
    <property type="match status" value="1"/>
</dbReference>
<dbReference type="OrthoDB" id="9811314at2"/>
<proteinExistence type="inferred from homology"/>
<name>A0A367GQE7_9SPHI</name>
<dbReference type="GO" id="GO:0046872">
    <property type="term" value="F:metal ion binding"/>
    <property type="evidence" value="ECO:0007669"/>
    <property type="project" value="InterPro"/>
</dbReference>
<dbReference type="RefSeq" id="WP_114005227.1">
    <property type="nucleotide sequence ID" value="NZ_QGDC01000005.1"/>
</dbReference>
<comment type="caution">
    <text evidence="4">The sequence shown here is derived from an EMBL/GenBank/DDBJ whole genome shotgun (WGS) entry which is preliminary data.</text>
</comment>
<dbReference type="Pfam" id="PF05193">
    <property type="entry name" value="Peptidase_M16_C"/>
    <property type="match status" value="1"/>
</dbReference>
<feature type="domain" description="Peptidase M16 N-terminal" evidence="2">
    <location>
        <begin position="27"/>
        <end position="160"/>
    </location>
</feature>
<dbReference type="Pfam" id="PF00675">
    <property type="entry name" value="Peptidase_M16"/>
    <property type="match status" value="1"/>
</dbReference>
<evidence type="ECO:0000313" key="5">
    <source>
        <dbReference type="Proteomes" id="UP000253209"/>
    </source>
</evidence>
<dbReference type="InterPro" id="IPR011249">
    <property type="entry name" value="Metalloenz_LuxS/M16"/>
</dbReference>
<dbReference type="Proteomes" id="UP000253209">
    <property type="component" value="Unassembled WGS sequence"/>
</dbReference>